<keyword evidence="5 8" id="KW-0472">Membrane</keyword>
<dbReference type="Gene3D" id="1.20.1720.10">
    <property type="entry name" value="Multidrug resistance protein D"/>
    <property type="match status" value="1"/>
</dbReference>
<proteinExistence type="predicted"/>
<evidence type="ECO:0000256" key="6">
    <source>
        <dbReference type="ARBA" id="ARBA00023251"/>
    </source>
</evidence>
<dbReference type="PANTHER" id="PTHR42718:SF9">
    <property type="entry name" value="MAJOR FACILITATOR SUPERFAMILY MULTIDRUG TRANSPORTER MFSC"/>
    <property type="match status" value="1"/>
</dbReference>
<evidence type="ECO:0000256" key="5">
    <source>
        <dbReference type="ARBA" id="ARBA00023136"/>
    </source>
</evidence>
<dbReference type="RefSeq" id="WP_345708973.1">
    <property type="nucleotide sequence ID" value="NZ_BAABKV010000001.1"/>
</dbReference>
<reference evidence="11" key="1">
    <citation type="journal article" date="2019" name="Int. J. Syst. Evol. Microbiol.">
        <title>The Global Catalogue of Microorganisms (GCM) 10K type strain sequencing project: providing services to taxonomists for standard genome sequencing and annotation.</title>
        <authorList>
            <consortium name="The Broad Institute Genomics Platform"/>
            <consortium name="The Broad Institute Genome Sequencing Center for Infectious Disease"/>
            <person name="Wu L."/>
            <person name="Ma J."/>
        </authorList>
    </citation>
    <scope>NUCLEOTIDE SEQUENCE [LARGE SCALE GENOMIC DNA]</scope>
    <source>
        <strain evidence="11">CGMCC 1.12859</strain>
    </source>
</reference>
<evidence type="ECO:0000256" key="3">
    <source>
        <dbReference type="ARBA" id="ARBA00022692"/>
    </source>
</evidence>
<evidence type="ECO:0000256" key="7">
    <source>
        <dbReference type="SAM" id="MobiDB-lite"/>
    </source>
</evidence>
<keyword evidence="2" id="KW-0813">Transport</keyword>
<dbReference type="Pfam" id="PF07690">
    <property type="entry name" value="MFS_1"/>
    <property type="match status" value="1"/>
</dbReference>
<feature type="transmembrane region" description="Helical" evidence="8">
    <location>
        <begin position="165"/>
        <end position="186"/>
    </location>
</feature>
<feature type="transmembrane region" description="Helical" evidence="8">
    <location>
        <begin position="301"/>
        <end position="322"/>
    </location>
</feature>
<protein>
    <submittedName>
        <fullName evidence="10">MFS transporter</fullName>
    </submittedName>
</protein>
<feature type="transmembrane region" description="Helical" evidence="8">
    <location>
        <begin position="329"/>
        <end position="347"/>
    </location>
</feature>
<dbReference type="InterPro" id="IPR011701">
    <property type="entry name" value="MFS"/>
</dbReference>
<feature type="transmembrane region" description="Helical" evidence="8">
    <location>
        <begin position="135"/>
        <end position="159"/>
    </location>
</feature>
<evidence type="ECO:0000256" key="4">
    <source>
        <dbReference type="ARBA" id="ARBA00022989"/>
    </source>
</evidence>
<dbReference type="SUPFAM" id="SSF103473">
    <property type="entry name" value="MFS general substrate transporter"/>
    <property type="match status" value="1"/>
</dbReference>
<feature type="transmembrane region" description="Helical" evidence="8">
    <location>
        <begin position="268"/>
        <end position="289"/>
    </location>
</feature>
<dbReference type="Proteomes" id="UP001596435">
    <property type="component" value="Unassembled WGS sequence"/>
</dbReference>
<feature type="transmembrane region" description="Helical" evidence="8">
    <location>
        <begin position="12"/>
        <end position="33"/>
    </location>
</feature>
<keyword evidence="6" id="KW-0046">Antibiotic resistance</keyword>
<accession>A0ABW2FLS6</accession>
<evidence type="ECO:0000256" key="8">
    <source>
        <dbReference type="SAM" id="Phobius"/>
    </source>
</evidence>
<feature type="transmembrane region" description="Helical" evidence="8">
    <location>
        <begin position="359"/>
        <end position="380"/>
    </location>
</feature>
<organism evidence="10 11">
    <name type="scientific">Kitasatospora paranensis</name>
    <dbReference type="NCBI Taxonomy" id="258053"/>
    <lineage>
        <taxon>Bacteria</taxon>
        <taxon>Bacillati</taxon>
        <taxon>Actinomycetota</taxon>
        <taxon>Actinomycetes</taxon>
        <taxon>Kitasatosporales</taxon>
        <taxon>Streptomycetaceae</taxon>
        <taxon>Kitasatospora</taxon>
    </lineage>
</organism>
<dbReference type="InterPro" id="IPR036259">
    <property type="entry name" value="MFS_trans_sf"/>
</dbReference>
<name>A0ABW2FLS6_9ACTN</name>
<dbReference type="InterPro" id="IPR020846">
    <property type="entry name" value="MFS_dom"/>
</dbReference>
<gene>
    <name evidence="10" type="ORF">ACFQMG_01205</name>
</gene>
<dbReference type="PANTHER" id="PTHR42718">
    <property type="entry name" value="MAJOR FACILITATOR SUPERFAMILY MULTIDRUG TRANSPORTER MFSC"/>
    <property type="match status" value="1"/>
</dbReference>
<feature type="transmembrane region" description="Helical" evidence="8">
    <location>
        <begin position="198"/>
        <end position="215"/>
    </location>
</feature>
<feature type="transmembrane region" description="Helical" evidence="8">
    <location>
        <begin position="102"/>
        <end position="123"/>
    </location>
</feature>
<feature type="region of interest" description="Disordered" evidence="7">
    <location>
        <begin position="458"/>
        <end position="490"/>
    </location>
</feature>
<evidence type="ECO:0000256" key="2">
    <source>
        <dbReference type="ARBA" id="ARBA00022448"/>
    </source>
</evidence>
<feature type="domain" description="Major facilitator superfamily (MFS) profile" evidence="9">
    <location>
        <begin position="11"/>
        <end position="457"/>
    </location>
</feature>
<keyword evidence="3 8" id="KW-0812">Transmembrane</keyword>
<evidence type="ECO:0000313" key="11">
    <source>
        <dbReference type="Proteomes" id="UP001596435"/>
    </source>
</evidence>
<comment type="caution">
    <text evidence="10">The sequence shown here is derived from an EMBL/GenBank/DDBJ whole genome shotgun (WGS) entry which is preliminary data.</text>
</comment>
<dbReference type="PROSITE" id="PS50850">
    <property type="entry name" value="MFS"/>
    <property type="match status" value="1"/>
</dbReference>
<evidence type="ECO:0000313" key="10">
    <source>
        <dbReference type="EMBL" id="MFC7178175.1"/>
    </source>
</evidence>
<feature type="compositionally biased region" description="Low complexity" evidence="7">
    <location>
        <begin position="461"/>
        <end position="477"/>
    </location>
</feature>
<keyword evidence="11" id="KW-1185">Reference proteome</keyword>
<feature type="transmembrane region" description="Helical" evidence="8">
    <location>
        <begin position="45"/>
        <end position="69"/>
    </location>
</feature>
<feature type="transmembrane region" description="Helical" evidence="8">
    <location>
        <begin position="401"/>
        <end position="418"/>
    </location>
</feature>
<keyword evidence="4 8" id="KW-1133">Transmembrane helix</keyword>
<evidence type="ECO:0000256" key="1">
    <source>
        <dbReference type="ARBA" id="ARBA00004651"/>
    </source>
</evidence>
<sequence length="490" mass="50919">MRIRLSQRRVVPIMTVSTTFISIVDGAITTVALPSIARQFHMDPAALTAVVVAYPACLGLMIPASAWLLDRFGVRAVLLAALGAFTAASALCGAAPGPDALIAARAVQGLAAGLLMPASQTLLFRTFSHTEQVRLSRLLVIPQQIAPALAPILGGVLATSLSWRWVFYVNVPFGLAAALFGLLFLTGTGDRTAGRLDLPGLLASAGAIGALMYGACAGPDLGWTRPQVLTALVGGAVLLATAVRWELRTAEPALRLGLFRDRLMRDTNVIALLGYVPIMGAMFLTPLFIQDVRGGSALDSGTSTFTEAFGVLLTMQVVSAVYGRIGPRLIIAGGLAGVTGVLLLLATSDAHTGLWTFRLQMFLLGLAMGAFFMPTTIASFTTIDRADISQAAMLNTIVRQSANALAPATVATALVLGSPSGDPHHPPLAAYQHTYLVLAAVAAAAVLFTLTMPRGRVMADTATEPRPATRPTSRAGGRSTGGGQDAATAQ</sequence>
<feature type="transmembrane region" description="Helical" evidence="8">
    <location>
        <begin position="227"/>
        <end position="247"/>
    </location>
</feature>
<dbReference type="Gene3D" id="1.20.1250.20">
    <property type="entry name" value="MFS general substrate transporter like domains"/>
    <property type="match status" value="1"/>
</dbReference>
<dbReference type="EMBL" id="JBHTAJ010000002">
    <property type="protein sequence ID" value="MFC7178175.1"/>
    <property type="molecule type" value="Genomic_DNA"/>
</dbReference>
<evidence type="ECO:0000259" key="9">
    <source>
        <dbReference type="PROSITE" id="PS50850"/>
    </source>
</evidence>
<feature type="transmembrane region" description="Helical" evidence="8">
    <location>
        <begin position="76"/>
        <end position="96"/>
    </location>
</feature>
<feature type="transmembrane region" description="Helical" evidence="8">
    <location>
        <begin position="430"/>
        <end position="450"/>
    </location>
</feature>
<comment type="subcellular location">
    <subcellularLocation>
        <location evidence="1">Cell membrane</location>
        <topology evidence="1">Multi-pass membrane protein</topology>
    </subcellularLocation>
</comment>